<accession>A0AAV5QK52</accession>
<keyword evidence="14" id="KW-1185">Reference proteome</keyword>
<dbReference type="PROSITE" id="PS00108">
    <property type="entry name" value="PROTEIN_KINASE_ST"/>
    <property type="match status" value="1"/>
</dbReference>
<dbReference type="SUPFAM" id="SSF56112">
    <property type="entry name" value="Protein kinase-like (PK-like)"/>
    <property type="match status" value="1"/>
</dbReference>
<feature type="compositionally biased region" description="Low complexity" evidence="11">
    <location>
        <begin position="751"/>
        <end position="761"/>
    </location>
</feature>
<dbReference type="InterPro" id="IPR000719">
    <property type="entry name" value="Prot_kinase_dom"/>
</dbReference>
<feature type="compositionally biased region" description="Polar residues" evidence="11">
    <location>
        <begin position="501"/>
        <end position="511"/>
    </location>
</feature>
<feature type="compositionally biased region" description="Polar residues" evidence="11">
    <location>
        <begin position="551"/>
        <end position="565"/>
    </location>
</feature>
<dbReference type="InterPro" id="IPR050629">
    <property type="entry name" value="STE20/SPS1-PAK"/>
</dbReference>
<reference evidence="13 14" key="1">
    <citation type="journal article" date="2023" name="Elife">
        <title>Identification of key yeast species and microbe-microbe interactions impacting larval growth of Drosophila in the wild.</title>
        <authorList>
            <person name="Mure A."/>
            <person name="Sugiura Y."/>
            <person name="Maeda R."/>
            <person name="Honda K."/>
            <person name="Sakurai N."/>
            <person name="Takahashi Y."/>
            <person name="Watada M."/>
            <person name="Katoh T."/>
            <person name="Gotoh A."/>
            <person name="Gotoh Y."/>
            <person name="Taniguchi I."/>
            <person name="Nakamura K."/>
            <person name="Hayashi T."/>
            <person name="Katayama T."/>
            <person name="Uemura T."/>
            <person name="Hattori Y."/>
        </authorList>
    </citation>
    <scope>NUCLEOTIDE SEQUENCE [LARGE SCALE GENOMIC DNA]</scope>
    <source>
        <strain evidence="13 14">SC-9</strain>
    </source>
</reference>
<protein>
    <recommendedName>
        <fullName evidence="2">non-specific serine/threonine protein kinase</fullName>
        <ecNumber evidence="2">2.7.11.1</ecNumber>
    </recommendedName>
</protein>
<dbReference type="FunFam" id="1.10.510.10:FF:000499">
    <property type="entry name" value="Serine/threonine-protein kinase KIC1"/>
    <property type="match status" value="1"/>
</dbReference>
<dbReference type="Proteomes" id="UP001360560">
    <property type="component" value="Unassembled WGS sequence"/>
</dbReference>
<dbReference type="RefSeq" id="XP_064852350.1">
    <property type="nucleotide sequence ID" value="XM_064996278.1"/>
</dbReference>
<dbReference type="InterPro" id="IPR011009">
    <property type="entry name" value="Kinase-like_dom_sf"/>
</dbReference>
<evidence type="ECO:0000256" key="3">
    <source>
        <dbReference type="ARBA" id="ARBA00022527"/>
    </source>
</evidence>
<dbReference type="InterPro" id="IPR008271">
    <property type="entry name" value="Ser/Thr_kinase_AS"/>
</dbReference>
<evidence type="ECO:0000313" key="13">
    <source>
        <dbReference type="EMBL" id="GMM35350.1"/>
    </source>
</evidence>
<dbReference type="PROSITE" id="PS00107">
    <property type="entry name" value="PROTEIN_KINASE_ATP"/>
    <property type="match status" value="1"/>
</dbReference>
<evidence type="ECO:0000256" key="8">
    <source>
        <dbReference type="ARBA" id="ARBA00047899"/>
    </source>
</evidence>
<feature type="compositionally biased region" description="Low complexity" evidence="11">
    <location>
        <begin position="781"/>
        <end position="790"/>
    </location>
</feature>
<proteinExistence type="inferred from homology"/>
<comment type="similarity">
    <text evidence="1">Belongs to the protein kinase superfamily. STE Ser/Thr protein kinase family. STE20 subfamily.</text>
</comment>
<dbReference type="Gene3D" id="3.30.200.20">
    <property type="entry name" value="Phosphorylase Kinase, domain 1"/>
    <property type="match status" value="1"/>
</dbReference>
<dbReference type="PROSITE" id="PS50011">
    <property type="entry name" value="PROTEIN_KINASE_DOM"/>
    <property type="match status" value="1"/>
</dbReference>
<feature type="region of interest" description="Disordered" evidence="11">
    <location>
        <begin position="600"/>
        <end position="654"/>
    </location>
</feature>
<evidence type="ECO:0000256" key="11">
    <source>
        <dbReference type="SAM" id="MobiDB-lite"/>
    </source>
</evidence>
<evidence type="ECO:0000259" key="12">
    <source>
        <dbReference type="PROSITE" id="PS50011"/>
    </source>
</evidence>
<dbReference type="PANTHER" id="PTHR48012:SF10">
    <property type="entry name" value="FI20177P1"/>
    <property type="match status" value="1"/>
</dbReference>
<feature type="region of interest" description="Disordered" evidence="11">
    <location>
        <begin position="495"/>
        <end position="529"/>
    </location>
</feature>
<dbReference type="GO" id="GO:0005737">
    <property type="term" value="C:cytoplasm"/>
    <property type="evidence" value="ECO:0007669"/>
    <property type="project" value="TreeGrafter"/>
</dbReference>
<evidence type="ECO:0000256" key="6">
    <source>
        <dbReference type="ARBA" id="ARBA00022777"/>
    </source>
</evidence>
<keyword evidence="4" id="KW-0808">Transferase</keyword>
<sequence>MSGTQKASPTSMFKQLEIIGRGKFGIVYKALSARTNELLAVKVLDVDKNEEEIKDIQLEVNFLSNLKNCPNVTHYYGSILEGTKLWIVMEYCAGGSLRSLLKPGRLEERYVGIITRELLIALSFIHKAGVIHRDIKAANVLVTKEGNVQLCDFGVAAQLTANNSKRNTMAGTPYWMAPEVILEGTTYSFKVDIWSLGITVYELVTGNPPYCDKDAKWAMQLIAKHKPPRLQSNKFSPLLKDFVAACLDENPQERPMADDLLKNKFIRHHKNSSTAILKEIITRYLLWREKKASRDSIAILNQNPDALKELEDRRNSFVADNNLDVKWDFDSLKSSEYAMENDIHIDDVSGNDSLNDSFDFGDPQNINYDTEFDNFGGHRIGNFNDYEPIVTLNNQIDVTMNATTLKERQEKEIMTLAQSTTNGKKEVPKSFLDLFGGEPSTDDGALRPKPPLLSSVSSPILTPFNNSEKNLPLPPSITASLTRSNTTVAEIAIPTPGELEGQSSQPQSSMATGPLLARSPQPLQHSQSMTDSIPMVNTQEIQQFSYPSAVLNQNQSQASTRTPSPKRNVLDAGSHVPVTMKPILSSSDLSQPLLQPLNNISIKNSNSNMNTSPLHKRNQSSLSTLEESIKPPVPSSSNQVSRSRSPSVSRSASLSKKNLNNLRIEMPKMNLDFDNLAAPLNAMSPASKSPLMNSFTNTENNGDVNQFGYNTSASLRTMTPLTEKSLEQALGTMSEEEGSKEHTKQRSLSRTINNSSNTSISNINTASLGLTKKMSSSSIATSSQLSGTSSRDQEASISSASSHGNTYGEGSFNYGSITNNYTVEETSPSVVQVPVLNPAVFIDSTHKAELVSELGKMLADFTKSLDIIQEQLNTITE</sequence>
<evidence type="ECO:0000256" key="2">
    <source>
        <dbReference type="ARBA" id="ARBA00012513"/>
    </source>
</evidence>
<comment type="caution">
    <text evidence="13">The sequence shown here is derived from an EMBL/GenBank/DDBJ whole genome shotgun (WGS) entry which is preliminary data.</text>
</comment>
<evidence type="ECO:0000256" key="9">
    <source>
        <dbReference type="ARBA" id="ARBA00048679"/>
    </source>
</evidence>
<dbReference type="SMART" id="SM00220">
    <property type="entry name" value="S_TKc"/>
    <property type="match status" value="1"/>
</dbReference>
<keyword evidence="7 10" id="KW-0067">ATP-binding</keyword>
<feature type="compositionally biased region" description="Low complexity" evidence="11">
    <location>
        <begin position="635"/>
        <end position="654"/>
    </location>
</feature>
<dbReference type="EC" id="2.7.11.1" evidence="2"/>
<evidence type="ECO:0000256" key="10">
    <source>
        <dbReference type="PROSITE-ProRule" id="PRU10141"/>
    </source>
</evidence>
<dbReference type="GeneID" id="90073329"/>
<feature type="region of interest" description="Disordered" evidence="11">
    <location>
        <begin position="729"/>
        <end position="761"/>
    </location>
</feature>
<dbReference type="EMBL" id="BTFZ01000006">
    <property type="protein sequence ID" value="GMM35350.1"/>
    <property type="molecule type" value="Genomic_DNA"/>
</dbReference>
<comment type="catalytic activity">
    <reaction evidence="8">
        <text>L-threonyl-[protein] + ATP = O-phospho-L-threonyl-[protein] + ADP + H(+)</text>
        <dbReference type="Rhea" id="RHEA:46608"/>
        <dbReference type="Rhea" id="RHEA-COMP:11060"/>
        <dbReference type="Rhea" id="RHEA-COMP:11605"/>
        <dbReference type="ChEBI" id="CHEBI:15378"/>
        <dbReference type="ChEBI" id="CHEBI:30013"/>
        <dbReference type="ChEBI" id="CHEBI:30616"/>
        <dbReference type="ChEBI" id="CHEBI:61977"/>
        <dbReference type="ChEBI" id="CHEBI:456216"/>
        <dbReference type="EC" id="2.7.11.1"/>
    </reaction>
</comment>
<keyword evidence="6 13" id="KW-0418">Kinase</keyword>
<dbReference type="GO" id="GO:0005524">
    <property type="term" value="F:ATP binding"/>
    <property type="evidence" value="ECO:0007669"/>
    <property type="project" value="UniProtKB-UniRule"/>
</dbReference>
<organism evidence="13 14">
    <name type="scientific">Saccharomycopsis crataegensis</name>
    <dbReference type="NCBI Taxonomy" id="43959"/>
    <lineage>
        <taxon>Eukaryota</taxon>
        <taxon>Fungi</taxon>
        <taxon>Dikarya</taxon>
        <taxon>Ascomycota</taxon>
        <taxon>Saccharomycotina</taxon>
        <taxon>Saccharomycetes</taxon>
        <taxon>Saccharomycopsidaceae</taxon>
        <taxon>Saccharomycopsis</taxon>
    </lineage>
</organism>
<evidence type="ECO:0000256" key="7">
    <source>
        <dbReference type="ARBA" id="ARBA00022840"/>
    </source>
</evidence>
<dbReference type="Gene3D" id="1.10.510.10">
    <property type="entry name" value="Transferase(Phosphotransferase) domain 1"/>
    <property type="match status" value="1"/>
</dbReference>
<feature type="compositionally biased region" description="Polar residues" evidence="11">
    <location>
        <begin position="795"/>
        <end position="805"/>
    </location>
</feature>
<comment type="catalytic activity">
    <reaction evidence="9">
        <text>L-seryl-[protein] + ATP = O-phospho-L-seryl-[protein] + ADP + H(+)</text>
        <dbReference type="Rhea" id="RHEA:17989"/>
        <dbReference type="Rhea" id="RHEA-COMP:9863"/>
        <dbReference type="Rhea" id="RHEA-COMP:11604"/>
        <dbReference type="ChEBI" id="CHEBI:15378"/>
        <dbReference type="ChEBI" id="CHEBI:29999"/>
        <dbReference type="ChEBI" id="CHEBI:30616"/>
        <dbReference type="ChEBI" id="CHEBI:83421"/>
        <dbReference type="ChEBI" id="CHEBI:456216"/>
        <dbReference type="EC" id="2.7.11.1"/>
    </reaction>
</comment>
<gene>
    <name evidence="13" type="ORF">DASC09_026750</name>
</gene>
<feature type="compositionally biased region" description="Low complexity" evidence="11">
    <location>
        <begin position="600"/>
        <end position="612"/>
    </location>
</feature>
<evidence type="ECO:0000256" key="1">
    <source>
        <dbReference type="ARBA" id="ARBA00008874"/>
    </source>
</evidence>
<evidence type="ECO:0000256" key="4">
    <source>
        <dbReference type="ARBA" id="ARBA00022679"/>
    </source>
</evidence>
<feature type="domain" description="Protein kinase" evidence="12">
    <location>
        <begin position="13"/>
        <end position="266"/>
    </location>
</feature>
<dbReference type="InterPro" id="IPR017441">
    <property type="entry name" value="Protein_kinase_ATP_BS"/>
</dbReference>
<dbReference type="AlphaFoldDB" id="A0AAV5QK52"/>
<dbReference type="Pfam" id="PF00069">
    <property type="entry name" value="Pkinase"/>
    <property type="match status" value="1"/>
</dbReference>
<dbReference type="GO" id="GO:0004674">
    <property type="term" value="F:protein serine/threonine kinase activity"/>
    <property type="evidence" value="ECO:0007669"/>
    <property type="project" value="UniProtKB-KW"/>
</dbReference>
<keyword evidence="5 10" id="KW-0547">Nucleotide-binding</keyword>
<feature type="binding site" evidence="10">
    <location>
        <position position="42"/>
    </location>
    <ligand>
        <name>ATP</name>
        <dbReference type="ChEBI" id="CHEBI:30616"/>
    </ligand>
</feature>
<name>A0AAV5QK52_9ASCO</name>
<dbReference type="PANTHER" id="PTHR48012">
    <property type="entry name" value="STERILE20-LIKE KINASE, ISOFORM B-RELATED"/>
    <property type="match status" value="1"/>
</dbReference>
<evidence type="ECO:0000256" key="5">
    <source>
        <dbReference type="ARBA" id="ARBA00022741"/>
    </source>
</evidence>
<evidence type="ECO:0000313" key="14">
    <source>
        <dbReference type="Proteomes" id="UP001360560"/>
    </source>
</evidence>
<feature type="region of interest" description="Disordered" evidence="11">
    <location>
        <begin position="551"/>
        <end position="572"/>
    </location>
</feature>
<keyword evidence="3 13" id="KW-0723">Serine/threonine-protein kinase</keyword>
<feature type="region of interest" description="Disordered" evidence="11">
    <location>
        <begin position="781"/>
        <end position="805"/>
    </location>
</feature>